<dbReference type="GeneID" id="29986014"/>
<dbReference type="AlphaFoldDB" id="A0A2P4ZZ63"/>
<dbReference type="PANTHER" id="PTHR40619">
    <property type="entry name" value="FUNGAL STAND N-TERMINAL GOODBYE DOMAIN-CONTAINING PROTEIN"/>
    <property type="match status" value="1"/>
</dbReference>
<evidence type="ECO:0000259" key="1">
    <source>
        <dbReference type="Pfam" id="PF24809"/>
    </source>
</evidence>
<dbReference type="RefSeq" id="XP_024406457.1">
    <property type="nucleotide sequence ID" value="XM_024548846.1"/>
</dbReference>
<feature type="domain" description="DUF7708" evidence="1">
    <location>
        <begin position="167"/>
        <end position="277"/>
    </location>
</feature>
<dbReference type="Pfam" id="PF24809">
    <property type="entry name" value="DUF7708"/>
    <property type="match status" value="1"/>
</dbReference>
<evidence type="ECO:0000313" key="2">
    <source>
        <dbReference type="EMBL" id="PON29541.1"/>
    </source>
</evidence>
<dbReference type="InterPro" id="IPR056125">
    <property type="entry name" value="DUF7708"/>
</dbReference>
<sequence length="695" mass="77251">MASSPLYGEPPGSIRELLSSTSTVKKYVSVITKTYEASLESPLDGSIHPSFRVENISRDCTTLSPARPIFEESTDKPALLLKTHEDVMDEEDAFKKAMKEYESTAKYKTGINPDSEHTMKELESVVAEAIEKHCAKDKRGFWGKIGHACKILGESKDDIEGWLGLLPSESQYFSVVCGGLKLILKAAARMKHVHDKVLEALAQIPTILNSAQRVLKIYKGFEKLSSLSRTFYSSILTVLGHILKFLRQKSRKNFVVVFQPANFQEKLLEKVENMTRNRNAFNSEADICQKEMISRLAIAEKQGSEATAEEIRNINHIIKISVCEQNRALRVIVEMQQMLDTMKRRQSEMGNDIGIIKEAVTKPSLTIELLSEVLRGGNNVRAAALSLYKQLETPEGVKGRPLLPEALKRETTSVAKSSGYRQQLLSQLDYDQNAAGADMMSNYGLGSRFSREDQDRSIHIIKSAELATWVTTEISAVLIINGNIRSVQRQSALSFMCARLAFALEQIRSPEDASPYDGCLDIVPLYFFCGQHATGDYTWESPAGIVNSLLAQIITLHKGLNLKKAVKMGSFDGADVRAVLKRFACVLAQISAGTTVLCIIDGLSFYLDKRETAADAELLIHQLLKLARPKTRKLACVFKVLLTAPNRLHTSEVDNISQENILNIPAKPARTEGFTAMRWHLSIGQQLQELAEAGN</sequence>
<keyword evidence="3" id="KW-1185">Reference proteome</keyword>
<reference evidence="2 3" key="1">
    <citation type="journal article" date="2016" name="Genome Announc.">
        <title>Draft Whole-Genome Sequence of Trichoderma gamsii T6085, a Promising Biocontrol Agent of Fusarium Head Blight on Wheat.</title>
        <authorList>
            <person name="Baroncelli R."/>
            <person name="Zapparata A."/>
            <person name="Piaggeschi G."/>
            <person name="Sarrocco S."/>
            <person name="Vannacci G."/>
        </authorList>
    </citation>
    <scope>NUCLEOTIDE SEQUENCE [LARGE SCALE GENOMIC DNA]</scope>
    <source>
        <strain evidence="2 3">T6085</strain>
    </source>
</reference>
<organism evidence="2 3">
    <name type="scientific">Trichoderma gamsii</name>
    <dbReference type="NCBI Taxonomy" id="398673"/>
    <lineage>
        <taxon>Eukaryota</taxon>
        <taxon>Fungi</taxon>
        <taxon>Dikarya</taxon>
        <taxon>Ascomycota</taxon>
        <taxon>Pezizomycotina</taxon>
        <taxon>Sordariomycetes</taxon>
        <taxon>Hypocreomycetidae</taxon>
        <taxon>Hypocreales</taxon>
        <taxon>Hypocreaceae</taxon>
        <taxon>Trichoderma</taxon>
    </lineage>
</organism>
<dbReference type="EMBL" id="JPDN02000004">
    <property type="protein sequence ID" value="PON29541.1"/>
    <property type="molecule type" value="Genomic_DNA"/>
</dbReference>
<name>A0A2P4ZZ63_9HYPO</name>
<comment type="caution">
    <text evidence="2">The sequence shown here is derived from an EMBL/GenBank/DDBJ whole genome shotgun (WGS) entry which is preliminary data.</text>
</comment>
<proteinExistence type="predicted"/>
<accession>A0A2P4ZZ63</accession>
<dbReference type="PANTHER" id="PTHR40619:SF3">
    <property type="entry name" value="FUNGAL STAND N-TERMINAL GOODBYE DOMAIN-CONTAINING PROTEIN"/>
    <property type="match status" value="1"/>
</dbReference>
<protein>
    <recommendedName>
        <fullName evidence="1">DUF7708 domain-containing protein</fullName>
    </recommendedName>
</protein>
<evidence type="ECO:0000313" key="3">
    <source>
        <dbReference type="Proteomes" id="UP000054821"/>
    </source>
</evidence>
<dbReference type="Proteomes" id="UP000054821">
    <property type="component" value="Unassembled WGS sequence"/>
</dbReference>
<gene>
    <name evidence="2" type="ORF">TGAM01_v201790</name>
</gene>
<dbReference type="STRING" id="398673.A0A2P4ZZ63"/>